<evidence type="ECO:0000256" key="1">
    <source>
        <dbReference type="SAM" id="Phobius"/>
    </source>
</evidence>
<feature type="transmembrane region" description="Helical" evidence="1">
    <location>
        <begin position="222"/>
        <end position="238"/>
    </location>
</feature>
<organism evidence="2 3">
    <name type="scientific">Aeoliella straminimaris</name>
    <dbReference type="NCBI Taxonomy" id="2954799"/>
    <lineage>
        <taxon>Bacteria</taxon>
        <taxon>Pseudomonadati</taxon>
        <taxon>Planctomycetota</taxon>
        <taxon>Planctomycetia</taxon>
        <taxon>Pirellulales</taxon>
        <taxon>Lacipirellulaceae</taxon>
        <taxon>Aeoliella</taxon>
    </lineage>
</organism>
<keyword evidence="1" id="KW-0812">Transmembrane</keyword>
<feature type="transmembrane region" description="Helical" evidence="1">
    <location>
        <begin position="7"/>
        <end position="29"/>
    </location>
</feature>
<evidence type="ECO:0000313" key="2">
    <source>
        <dbReference type="EMBL" id="MCO6045780.1"/>
    </source>
</evidence>
<dbReference type="Proteomes" id="UP001155241">
    <property type="component" value="Unassembled WGS sequence"/>
</dbReference>
<dbReference type="RefSeq" id="WP_252853892.1">
    <property type="nucleotide sequence ID" value="NZ_JAMXLR010000061.1"/>
</dbReference>
<keyword evidence="3" id="KW-1185">Reference proteome</keyword>
<feature type="transmembrane region" description="Helical" evidence="1">
    <location>
        <begin position="170"/>
        <end position="187"/>
    </location>
</feature>
<name>A0A9X2FBF1_9BACT</name>
<feature type="transmembrane region" description="Helical" evidence="1">
    <location>
        <begin position="137"/>
        <end position="158"/>
    </location>
</feature>
<accession>A0A9X2FBF1</accession>
<keyword evidence="1" id="KW-0472">Membrane</keyword>
<proteinExistence type="predicted"/>
<gene>
    <name evidence="2" type="ORF">NG895_17925</name>
</gene>
<feature type="transmembrane region" description="Helical" evidence="1">
    <location>
        <begin position="94"/>
        <end position="116"/>
    </location>
</feature>
<dbReference type="AlphaFoldDB" id="A0A9X2FBF1"/>
<dbReference type="EMBL" id="JAMXLR010000061">
    <property type="protein sequence ID" value="MCO6045780.1"/>
    <property type="molecule type" value="Genomic_DNA"/>
</dbReference>
<sequence>MTKTRSITIAGGAFTMAAIALVVLADLFVPLVISRATRESVLIGLSFGQMGVAVLWASSAAVLSWRRIAVCYLVAVVTALHFVFYEGRGIQVDAAAMIVTIWISLPTLVLGVNFALRWIRQYRNRYTEKGEQPPRFGVRHLLMASTAIAVVSLIVRFALPELGSANVDTIVVWVLQSTAITLVAVEVSRSKMKVLWQVGLLAIACMAGSFWLSNSIEWEDAWLANVIQTLVLAIALLAPRLDRYTMRITLEPRERETPVEPETAEDLTE</sequence>
<feature type="transmembrane region" description="Helical" evidence="1">
    <location>
        <begin position="41"/>
        <end position="63"/>
    </location>
</feature>
<comment type="caution">
    <text evidence="2">The sequence shown here is derived from an EMBL/GenBank/DDBJ whole genome shotgun (WGS) entry which is preliminary data.</text>
</comment>
<feature type="transmembrane region" description="Helical" evidence="1">
    <location>
        <begin position="194"/>
        <end position="216"/>
    </location>
</feature>
<protein>
    <submittedName>
        <fullName evidence="2">Uncharacterized protein</fullName>
    </submittedName>
</protein>
<evidence type="ECO:0000313" key="3">
    <source>
        <dbReference type="Proteomes" id="UP001155241"/>
    </source>
</evidence>
<reference evidence="2" key="1">
    <citation type="submission" date="2022-06" db="EMBL/GenBank/DDBJ databases">
        <title>Aeoliella straminimaris, a novel planctomycete from sediments.</title>
        <authorList>
            <person name="Vitorino I.R."/>
            <person name="Lage O.M."/>
        </authorList>
    </citation>
    <scope>NUCLEOTIDE SEQUENCE</scope>
    <source>
        <strain evidence="2">ICT_H6.2</strain>
    </source>
</reference>
<keyword evidence="1" id="KW-1133">Transmembrane helix</keyword>
<feature type="transmembrane region" description="Helical" evidence="1">
    <location>
        <begin position="70"/>
        <end position="88"/>
    </location>
</feature>